<evidence type="ECO:0000256" key="8">
    <source>
        <dbReference type="ARBA" id="ARBA00023064"/>
    </source>
</evidence>
<dbReference type="GO" id="GO:0005524">
    <property type="term" value="F:ATP binding"/>
    <property type="evidence" value="ECO:0007669"/>
    <property type="project" value="UniProtKB-KW"/>
</dbReference>
<keyword evidence="6 10" id="KW-0418">Kinase</keyword>
<dbReference type="InterPro" id="IPR031322">
    <property type="entry name" value="Shikimate/glucono_kinase"/>
</dbReference>
<evidence type="ECO:0000256" key="6">
    <source>
        <dbReference type="ARBA" id="ARBA00022777"/>
    </source>
</evidence>
<evidence type="ECO:0000313" key="12">
    <source>
        <dbReference type="Proteomes" id="UP000198280"/>
    </source>
</evidence>
<protein>
    <recommendedName>
        <fullName evidence="3 10">Gluconokinase</fullName>
        <ecNumber evidence="3 10">2.7.1.12</ecNumber>
    </recommendedName>
</protein>
<dbReference type="InterPro" id="IPR027417">
    <property type="entry name" value="P-loop_NTPase"/>
</dbReference>
<evidence type="ECO:0000256" key="3">
    <source>
        <dbReference type="ARBA" id="ARBA00012054"/>
    </source>
</evidence>
<keyword evidence="4 10" id="KW-0808">Transferase</keyword>
<dbReference type="PANTHER" id="PTHR43442:SF3">
    <property type="entry name" value="GLUCONOKINASE-RELATED"/>
    <property type="match status" value="1"/>
</dbReference>
<dbReference type="EMBL" id="FZOF01000014">
    <property type="protein sequence ID" value="SNT10063.1"/>
    <property type="molecule type" value="Genomic_DNA"/>
</dbReference>
<dbReference type="GO" id="GO:0019521">
    <property type="term" value="P:D-gluconate metabolic process"/>
    <property type="evidence" value="ECO:0007669"/>
    <property type="project" value="UniProtKB-KW"/>
</dbReference>
<evidence type="ECO:0000256" key="4">
    <source>
        <dbReference type="ARBA" id="ARBA00022679"/>
    </source>
</evidence>
<dbReference type="PANTHER" id="PTHR43442">
    <property type="entry name" value="GLUCONOKINASE-RELATED"/>
    <property type="match status" value="1"/>
</dbReference>
<sequence>MVTEAGPEGPHHPLVVVMGVSGSGKSTVGGLLAERLDVPYAEADDFHPPANIAKMSAGHPLDDEDRAPWLDAIAAWIVERGDRGGVVSCSALRRRYRDRLRRDTPGLFFVHLDGSEELIASRLAARMQHFMPAGLLRSQFEALEPLESDEAGAVVAIDGGPHQITERALAALAR</sequence>
<gene>
    <name evidence="11" type="ORF">SAMN05216252_11462</name>
</gene>
<comment type="similarity">
    <text evidence="2 10">Belongs to the gluconokinase GntK/GntV family.</text>
</comment>
<proteinExistence type="inferred from homology"/>
<dbReference type="AlphaFoldDB" id="A0A239JXB4"/>
<name>A0A239JXB4_9ACTN</name>
<evidence type="ECO:0000256" key="10">
    <source>
        <dbReference type="RuleBase" id="RU363066"/>
    </source>
</evidence>
<keyword evidence="8" id="KW-0311">Gluconate utilization</keyword>
<comment type="catalytic activity">
    <reaction evidence="9 10">
        <text>D-gluconate + ATP = 6-phospho-D-gluconate + ADP + H(+)</text>
        <dbReference type="Rhea" id="RHEA:19433"/>
        <dbReference type="ChEBI" id="CHEBI:15378"/>
        <dbReference type="ChEBI" id="CHEBI:18391"/>
        <dbReference type="ChEBI" id="CHEBI:30616"/>
        <dbReference type="ChEBI" id="CHEBI:58759"/>
        <dbReference type="ChEBI" id="CHEBI:456216"/>
        <dbReference type="EC" id="2.7.1.12"/>
    </reaction>
</comment>
<evidence type="ECO:0000256" key="2">
    <source>
        <dbReference type="ARBA" id="ARBA00008420"/>
    </source>
</evidence>
<dbReference type="NCBIfam" id="TIGR01313">
    <property type="entry name" value="therm_gnt_kin"/>
    <property type="match status" value="1"/>
</dbReference>
<evidence type="ECO:0000313" key="11">
    <source>
        <dbReference type="EMBL" id="SNT10063.1"/>
    </source>
</evidence>
<organism evidence="11 12">
    <name type="scientific">Actinacidiphila glaucinigra</name>
    <dbReference type="NCBI Taxonomy" id="235986"/>
    <lineage>
        <taxon>Bacteria</taxon>
        <taxon>Bacillati</taxon>
        <taxon>Actinomycetota</taxon>
        <taxon>Actinomycetes</taxon>
        <taxon>Kitasatosporales</taxon>
        <taxon>Streptomycetaceae</taxon>
        <taxon>Actinacidiphila</taxon>
    </lineage>
</organism>
<evidence type="ECO:0000256" key="1">
    <source>
        <dbReference type="ARBA" id="ARBA00004761"/>
    </source>
</evidence>
<evidence type="ECO:0000256" key="9">
    <source>
        <dbReference type="ARBA" id="ARBA00048090"/>
    </source>
</evidence>
<dbReference type="GO" id="GO:0046316">
    <property type="term" value="F:gluconokinase activity"/>
    <property type="evidence" value="ECO:0007669"/>
    <property type="project" value="UniProtKB-EC"/>
</dbReference>
<reference evidence="11 12" key="1">
    <citation type="submission" date="2017-06" db="EMBL/GenBank/DDBJ databases">
        <authorList>
            <person name="Kim H.J."/>
            <person name="Triplett B.A."/>
        </authorList>
    </citation>
    <scope>NUCLEOTIDE SEQUENCE [LARGE SCALE GENOMIC DNA]</scope>
    <source>
        <strain evidence="11 12">CGMCC 4.1858</strain>
    </source>
</reference>
<dbReference type="EC" id="2.7.1.12" evidence="3 10"/>
<accession>A0A239JXB4</accession>
<dbReference type="GO" id="GO:0005737">
    <property type="term" value="C:cytoplasm"/>
    <property type="evidence" value="ECO:0007669"/>
    <property type="project" value="TreeGrafter"/>
</dbReference>
<keyword evidence="7 10" id="KW-0067">ATP-binding</keyword>
<keyword evidence="5 10" id="KW-0547">Nucleotide-binding</keyword>
<dbReference type="Proteomes" id="UP000198280">
    <property type="component" value="Unassembled WGS sequence"/>
</dbReference>
<dbReference type="Gene3D" id="3.40.50.300">
    <property type="entry name" value="P-loop containing nucleotide triphosphate hydrolases"/>
    <property type="match status" value="1"/>
</dbReference>
<dbReference type="FunFam" id="3.40.50.300:FF:000522">
    <property type="entry name" value="Gluconokinase"/>
    <property type="match status" value="1"/>
</dbReference>
<keyword evidence="12" id="KW-1185">Reference proteome</keyword>
<comment type="pathway">
    <text evidence="1">Carbohydrate acid metabolism.</text>
</comment>
<dbReference type="InterPro" id="IPR006001">
    <property type="entry name" value="Therm_gnt_kin"/>
</dbReference>
<dbReference type="SUPFAM" id="SSF52540">
    <property type="entry name" value="P-loop containing nucleoside triphosphate hydrolases"/>
    <property type="match status" value="1"/>
</dbReference>
<dbReference type="Pfam" id="PF01202">
    <property type="entry name" value="SKI"/>
    <property type="match status" value="1"/>
</dbReference>
<evidence type="ECO:0000256" key="7">
    <source>
        <dbReference type="ARBA" id="ARBA00022840"/>
    </source>
</evidence>
<evidence type="ECO:0000256" key="5">
    <source>
        <dbReference type="ARBA" id="ARBA00022741"/>
    </source>
</evidence>
<dbReference type="CDD" id="cd02021">
    <property type="entry name" value="GntK"/>
    <property type="match status" value="1"/>
</dbReference>